<dbReference type="EMBL" id="AXZL01000067">
    <property type="protein sequence ID" value="ESE41077.1"/>
    <property type="molecule type" value="Genomic_DNA"/>
</dbReference>
<evidence type="ECO:0000256" key="8">
    <source>
        <dbReference type="ARBA" id="ARBA00022827"/>
    </source>
</evidence>
<evidence type="ECO:0000256" key="6">
    <source>
        <dbReference type="ARBA" id="ARBA00022679"/>
    </source>
</evidence>
<name>A0ABN0PM84_9GAMM</name>
<comment type="catalytic activity">
    <reaction evidence="11 12">
        <text>L-threonyl-[protein] + FAD = FMN-L-threonyl-[protein] + AMP + H(+)</text>
        <dbReference type="Rhea" id="RHEA:36847"/>
        <dbReference type="Rhea" id="RHEA-COMP:11060"/>
        <dbReference type="Rhea" id="RHEA-COMP:11061"/>
        <dbReference type="ChEBI" id="CHEBI:15378"/>
        <dbReference type="ChEBI" id="CHEBI:30013"/>
        <dbReference type="ChEBI" id="CHEBI:57692"/>
        <dbReference type="ChEBI" id="CHEBI:74257"/>
        <dbReference type="ChEBI" id="CHEBI:456215"/>
        <dbReference type="EC" id="2.7.1.180"/>
    </reaction>
</comment>
<proteinExistence type="inferred from homology"/>
<keyword evidence="7 12" id="KW-0479">Metal-binding</keyword>
<comment type="caution">
    <text evidence="13">The sequence shown here is derived from an EMBL/GenBank/DDBJ whole genome shotgun (WGS) entry which is preliminary data.</text>
</comment>
<dbReference type="EC" id="2.7.1.180" evidence="3 12"/>
<evidence type="ECO:0000256" key="1">
    <source>
        <dbReference type="ARBA" id="ARBA00001946"/>
    </source>
</evidence>
<evidence type="ECO:0000256" key="5">
    <source>
        <dbReference type="ARBA" id="ARBA00022630"/>
    </source>
</evidence>
<evidence type="ECO:0000256" key="11">
    <source>
        <dbReference type="ARBA" id="ARBA00048540"/>
    </source>
</evidence>
<keyword evidence="14" id="KW-1185">Reference proteome</keyword>
<evidence type="ECO:0000256" key="12">
    <source>
        <dbReference type="PIRNR" id="PIRNR006268"/>
    </source>
</evidence>
<evidence type="ECO:0000313" key="14">
    <source>
        <dbReference type="Proteomes" id="UP000017548"/>
    </source>
</evidence>
<keyword evidence="9 12" id="KW-0460">Magnesium</keyword>
<sequence length="310" mass="34430">MLVAFNKDIKMPAVSPNQQYRLLRRDWGYLGEFRAMASPCELLIASHDEDIAYDMLDMAAREALRIEQKYSRFIEGNYLWRLNHAAGKRQSIDEETWQLLAFAKQCFELSDGLFDISACPLMQVWRFTQDAKMPAKADIEAARALVGFARIEFNSQELLMPQGMQLDFGGIAKEYAVDRVAYELAESYAGISVLVNFGGDIACPVANAVPWQVGIEDPNQLDHAAKVLAITQGALATSGDTRRFIEVEGQRYGHIVDPRTGYPVSGAPRSVTILGPNCVTAGMLATMAMLQGEQAEAFLAEQSVQFSIFR</sequence>
<keyword evidence="13" id="KW-0449">Lipoprotein</keyword>
<organism evidence="13 14">
    <name type="scientific">Shewanella decolorationis S12</name>
    <dbReference type="NCBI Taxonomy" id="1353536"/>
    <lineage>
        <taxon>Bacteria</taxon>
        <taxon>Pseudomonadati</taxon>
        <taxon>Pseudomonadota</taxon>
        <taxon>Gammaproteobacteria</taxon>
        <taxon>Alteromonadales</taxon>
        <taxon>Shewanellaceae</taxon>
        <taxon>Shewanella</taxon>
    </lineage>
</organism>
<dbReference type="SUPFAM" id="SSF143631">
    <property type="entry name" value="ApbE-like"/>
    <property type="match status" value="1"/>
</dbReference>
<comment type="similarity">
    <text evidence="2 12">Belongs to the ApbE family.</text>
</comment>
<dbReference type="Proteomes" id="UP000017548">
    <property type="component" value="Unassembled WGS sequence"/>
</dbReference>
<evidence type="ECO:0000256" key="9">
    <source>
        <dbReference type="ARBA" id="ARBA00022842"/>
    </source>
</evidence>
<evidence type="ECO:0000256" key="10">
    <source>
        <dbReference type="ARBA" id="ARBA00031306"/>
    </source>
</evidence>
<protein>
    <recommendedName>
        <fullName evidence="4 12">FAD:protein FMN transferase</fullName>
        <ecNumber evidence="3 12">2.7.1.180</ecNumber>
    </recommendedName>
    <alternativeName>
        <fullName evidence="10 12">Flavin transferase</fullName>
    </alternativeName>
</protein>
<evidence type="ECO:0000313" key="13">
    <source>
        <dbReference type="EMBL" id="ESE41077.1"/>
    </source>
</evidence>
<dbReference type="Pfam" id="PF02424">
    <property type="entry name" value="ApbE"/>
    <property type="match status" value="1"/>
</dbReference>
<gene>
    <name evidence="13" type="ORF">SHD_2282</name>
</gene>
<dbReference type="PIRSF" id="PIRSF006268">
    <property type="entry name" value="ApbE"/>
    <property type="match status" value="1"/>
</dbReference>
<keyword evidence="8 12" id="KW-0274">FAD</keyword>
<evidence type="ECO:0000256" key="4">
    <source>
        <dbReference type="ARBA" id="ARBA00016337"/>
    </source>
</evidence>
<evidence type="ECO:0000256" key="2">
    <source>
        <dbReference type="ARBA" id="ARBA00008282"/>
    </source>
</evidence>
<accession>A0ABN0PM84</accession>
<dbReference type="InterPro" id="IPR003374">
    <property type="entry name" value="ApbE-like_sf"/>
</dbReference>
<evidence type="ECO:0000256" key="3">
    <source>
        <dbReference type="ARBA" id="ARBA00011955"/>
    </source>
</evidence>
<keyword evidence="6 12" id="KW-0808">Transferase</keyword>
<dbReference type="PANTHER" id="PTHR30040:SF2">
    <property type="entry name" value="FAD:PROTEIN FMN TRANSFERASE"/>
    <property type="match status" value="1"/>
</dbReference>
<keyword evidence="5 12" id="KW-0285">Flavoprotein</keyword>
<dbReference type="PANTHER" id="PTHR30040">
    <property type="entry name" value="THIAMINE BIOSYNTHESIS LIPOPROTEIN APBE"/>
    <property type="match status" value="1"/>
</dbReference>
<reference evidence="13 14" key="1">
    <citation type="journal article" date="2013" name="Genome Announc.">
        <title>Draft Genome Sequence of Shewanella decolorationis S12, a Dye-Degrading Bacterium Isolated from a Wastewater Treatment Plant.</title>
        <authorList>
            <person name="Xu M."/>
            <person name="Fang Y."/>
            <person name="Liu J."/>
            <person name="Chen X."/>
            <person name="Sun G."/>
            <person name="Guo J."/>
            <person name="Hua Z."/>
            <person name="Tu Q."/>
            <person name="Wu L."/>
            <person name="Zhou J."/>
            <person name="Liu X."/>
        </authorList>
    </citation>
    <scope>NUCLEOTIDE SEQUENCE [LARGE SCALE GENOMIC DNA]</scope>
    <source>
        <strain evidence="13 14">S12</strain>
    </source>
</reference>
<evidence type="ECO:0000256" key="7">
    <source>
        <dbReference type="ARBA" id="ARBA00022723"/>
    </source>
</evidence>
<dbReference type="Gene3D" id="3.10.520.10">
    <property type="entry name" value="ApbE-like domains"/>
    <property type="match status" value="1"/>
</dbReference>
<dbReference type="InterPro" id="IPR024932">
    <property type="entry name" value="ApbE"/>
</dbReference>
<comment type="cofactor">
    <cofactor evidence="1">
        <name>Mg(2+)</name>
        <dbReference type="ChEBI" id="CHEBI:18420"/>
    </cofactor>
</comment>